<evidence type="ECO:0000313" key="2">
    <source>
        <dbReference type="Proteomes" id="UP000799428"/>
    </source>
</evidence>
<evidence type="ECO:0000313" key="1">
    <source>
        <dbReference type="EMBL" id="KAF2713852.1"/>
    </source>
</evidence>
<dbReference type="Proteomes" id="UP000799428">
    <property type="component" value="Unassembled WGS sequence"/>
</dbReference>
<accession>A0A6G1KMZ5</accession>
<organism evidence="1 2">
    <name type="scientific">Pleomassaria siparia CBS 279.74</name>
    <dbReference type="NCBI Taxonomy" id="1314801"/>
    <lineage>
        <taxon>Eukaryota</taxon>
        <taxon>Fungi</taxon>
        <taxon>Dikarya</taxon>
        <taxon>Ascomycota</taxon>
        <taxon>Pezizomycotina</taxon>
        <taxon>Dothideomycetes</taxon>
        <taxon>Pleosporomycetidae</taxon>
        <taxon>Pleosporales</taxon>
        <taxon>Pleomassariaceae</taxon>
        <taxon>Pleomassaria</taxon>
    </lineage>
</organism>
<name>A0A6G1KMZ5_9PLEO</name>
<dbReference type="EMBL" id="MU005765">
    <property type="protein sequence ID" value="KAF2713852.1"/>
    <property type="molecule type" value="Genomic_DNA"/>
</dbReference>
<keyword evidence="2" id="KW-1185">Reference proteome</keyword>
<proteinExistence type="predicted"/>
<gene>
    <name evidence="1" type="ORF">K504DRAFT_148179</name>
</gene>
<sequence length="160" mass="17314">MPPRSVLLNVFTTAKGLGDQAREELREQVYGEEENARLNAAGNKDVKIEAREKRMHVKHDSTQASPNDAIAIATTYNSFATTKRSTSSDHVSTFTATSAPTILAVSSQPATTTGSPEAADVIPNSKLPRTGTCILPIFISLFWVYLAKSSSLTSHQSPYM</sequence>
<dbReference type="AlphaFoldDB" id="A0A6G1KMZ5"/>
<protein>
    <submittedName>
        <fullName evidence="1">Uncharacterized protein</fullName>
    </submittedName>
</protein>
<reference evidence="1" key="1">
    <citation type="journal article" date="2020" name="Stud. Mycol.">
        <title>101 Dothideomycetes genomes: a test case for predicting lifestyles and emergence of pathogens.</title>
        <authorList>
            <person name="Haridas S."/>
            <person name="Albert R."/>
            <person name="Binder M."/>
            <person name="Bloem J."/>
            <person name="Labutti K."/>
            <person name="Salamov A."/>
            <person name="Andreopoulos B."/>
            <person name="Baker S."/>
            <person name="Barry K."/>
            <person name="Bills G."/>
            <person name="Bluhm B."/>
            <person name="Cannon C."/>
            <person name="Castanera R."/>
            <person name="Culley D."/>
            <person name="Daum C."/>
            <person name="Ezra D."/>
            <person name="Gonzalez J."/>
            <person name="Henrissat B."/>
            <person name="Kuo A."/>
            <person name="Liang C."/>
            <person name="Lipzen A."/>
            <person name="Lutzoni F."/>
            <person name="Magnuson J."/>
            <person name="Mondo S."/>
            <person name="Nolan M."/>
            <person name="Ohm R."/>
            <person name="Pangilinan J."/>
            <person name="Park H.-J."/>
            <person name="Ramirez L."/>
            <person name="Alfaro M."/>
            <person name="Sun H."/>
            <person name="Tritt A."/>
            <person name="Yoshinaga Y."/>
            <person name="Zwiers L.-H."/>
            <person name="Turgeon B."/>
            <person name="Goodwin S."/>
            <person name="Spatafora J."/>
            <person name="Crous P."/>
            <person name="Grigoriev I."/>
        </authorList>
    </citation>
    <scope>NUCLEOTIDE SEQUENCE</scope>
    <source>
        <strain evidence="1">CBS 279.74</strain>
    </source>
</reference>